<dbReference type="RefSeq" id="WP_111347528.1">
    <property type="nucleotide sequence ID" value="NZ_QLII01000001.1"/>
</dbReference>
<gene>
    <name evidence="8" type="ORF">HMF3257_28825</name>
</gene>
<dbReference type="Pfam" id="PF13193">
    <property type="entry name" value="AMP-binding_C"/>
    <property type="match status" value="1"/>
</dbReference>
<keyword evidence="4" id="KW-0067">ATP-binding</keyword>
<dbReference type="Gene3D" id="3.30.300.30">
    <property type="match status" value="1"/>
</dbReference>
<accession>A0A327NWG6</accession>
<dbReference type="AlphaFoldDB" id="A0A327NWG6"/>
<keyword evidence="3" id="KW-0547">Nucleotide-binding</keyword>
<dbReference type="InterPro" id="IPR025110">
    <property type="entry name" value="AMP-bd_C"/>
</dbReference>
<feature type="domain" description="AMP-binding enzyme C-terminal" evidence="6">
    <location>
        <begin position="552"/>
        <end position="627"/>
    </location>
</feature>
<dbReference type="InterPro" id="IPR042099">
    <property type="entry name" value="ANL_N_sf"/>
</dbReference>
<feature type="domain" description="AMP-dependent synthetase/ligase" evidence="5">
    <location>
        <begin position="108"/>
        <end position="485"/>
    </location>
</feature>
<dbReference type="EC" id="6.2.1.16" evidence="8"/>
<dbReference type="EMBL" id="QLII01000001">
    <property type="protein sequence ID" value="RAI77198.1"/>
    <property type="molecule type" value="Genomic_DNA"/>
</dbReference>
<organism evidence="8 9">
    <name type="scientific">Spirosoma telluris</name>
    <dbReference type="NCBI Taxonomy" id="2183553"/>
    <lineage>
        <taxon>Bacteria</taxon>
        <taxon>Pseudomonadati</taxon>
        <taxon>Bacteroidota</taxon>
        <taxon>Cytophagia</taxon>
        <taxon>Cytophagales</taxon>
        <taxon>Cytophagaceae</taxon>
        <taxon>Spirosoma</taxon>
    </lineage>
</organism>
<sequence>MPHPTLSPLYTPDRRTTGQSLMKRYMDWLFIKKGLYFRDYDDLWDWSVTDLEDFWESIWQFFDVQSHTPYREVVFRPNREDMIGTEWFAGATLNYAEHIFRHKSTQARGERTPALVFASERQPLMTVSWESLEQQVSAVATYLRKQGVGVGDRVVAILPNIPEAIVAFLATNSLGAVWSSCSPDFSAASVLDRFRELSPNVLLAADGYSHNGQGIDKSDTIHEICRRLPTLKHLIWVPYLNKDSEFVYRTSAKVIRWDEVLATDTPDELQFEPVPFHHPIWILYSSGTTAKPKAITHSVGGCLLEHLKAHALHQDVHMGDRYFWHANTSWMMWNFALGSMLVGATLVLYDGAAGYPDQNVLWRFAEDARINHFGNGAAYYIACMQAGLKPLDTTKLTHLRTISTTESALSPEGYRWIYESVKPTVWLTALNAATDICSSFVGSNSLLPVYEGEIQCRWLGCKVEAFDEQAKPVRGKLGEMVVLEPTPSMPIYFWNDPSNTEYRKSYFEEYPGVWWPGDYIQLTERNGVIIHGRSGATLDRDGVRIGTTEIYSVVERFAEIADSLVVGLEQPGRGYFMPLFVVMRAGFTLTNDLTIRIKQALLTQLSPYHVPDAIYSILEVPYTSSGKKLETSVRKILAGMDISLATSKDTLRNPASLTQFTEFKK</sequence>
<evidence type="ECO:0000259" key="7">
    <source>
        <dbReference type="Pfam" id="PF16177"/>
    </source>
</evidence>
<dbReference type="InterPro" id="IPR032387">
    <property type="entry name" value="ACAS_N"/>
</dbReference>
<protein>
    <submittedName>
        <fullName evidence="8">Acetoacetate--CoA ligase</fullName>
        <ecNumber evidence="8">6.2.1.16</ecNumber>
    </submittedName>
</protein>
<comment type="similarity">
    <text evidence="1">Belongs to the ATP-dependent AMP-binding enzyme family.</text>
</comment>
<dbReference type="Pfam" id="PF16177">
    <property type="entry name" value="ACAS_N"/>
    <property type="match status" value="1"/>
</dbReference>
<reference evidence="8 9" key="1">
    <citation type="submission" date="2018-06" db="EMBL/GenBank/DDBJ databases">
        <title>Spirosoma sp. HMF3257 Genome sequencing and assembly.</title>
        <authorList>
            <person name="Kang H."/>
            <person name="Cha I."/>
            <person name="Kim H."/>
            <person name="Kang J."/>
            <person name="Joh K."/>
        </authorList>
    </citation>
    <scope>NUCLEOTIDE SEQUENCE [LARGE SCALE GENOMIC DNA]</scope>
    <source>
        <strain evidence="8 9">HMF3257</strain>
    </source>
</reference>
<dbReference type="GO" id="GO:0006629">
    <property type="term" value="P:lipid metabolic process"/>
    <property type="evidence" value="ECO:0007669"/>
    <property type="project" value="InterPro"/>
</dbReference>
<dbReference type="PANTHER" id="PTHR42921">
    <property type="entry name" value="ACETOACETYL-COA SYNTHETASE"/>
    <property type="match status" value="1"/>
</dbReference>
<dbReference type="NCBIfam" id="TIGR01217">
    <property type="entry name" value="ac_ac_CoA_syn"/>
    <property type="match status" value="1"/>
</dbReference>
<dbReference type="GO" id="GO:0005524">
    <property type="term" value="F:ATP binding"/>
    <property type="evidence" value="ECO:0007669"/>
    <property type="project" value="UniProtKB-KW"/>
</dbReference>
<dbReference type="NCBIfam" id="NF002937">
    <property type="entry name" value="PRK03584.1"/>
    <property type="match status" value="1"/>
</dbReference>
<dbReference type="InterPro" id="IPR000873">
    <property type="entry name" value="AMP-dep_synth/lig_dom"/>
</dbReference>
<keyword evidence="2 8" id="KW-0436">Ligase</keyword>
<evidence type="ECO:0000259" key="6">
    <source>
        <dbReference type="Pfam" id="PF13193"/>
    </source>
</evidence>
<dbReference type="InterPro" id="IPR005914">
    <property type="entry name" value="Acac_CoA_synth"/>
</dbReference>
<evidence type="ECO:0000259" key="5">
    <source>
        <dbReference type="Pfam" id="PF00501"/>
    </source>
</evidence>
<dbReference type="OrthoDB" id="9778383at2"/>
<keyword evidence="9" id="KW-1185">Reference proteome</keyword>
<dbReference type="PANTHER" id="PTHR42921:SF1">
    <property type="entry name" value="ACETOACETYL-COA SYNTHETASE"/>
    <property type="match status" value="1"/>
</dbReference>
<dbReference type="InterPro" id="IPR045851">
    <property type="entry name" value="AMP-bd_C_sf"/>
</dbReference>
<dbReference type="SUPFAM" id="SSF56801">
    <property type="entry name" value="Acetyl-CoA synthetase-like"/>
    <property type="match status" value="1"/>
</dbReference>
<evidence type="ECO:0000313" key="8">
    <source>
        <dbReference type="EMBL" id="RAI77198.1"/>
    </source>
</evidence>
<evidence type="ECO:0000256" key="1">
    <source>
        <dbReference type="ARBA" id="ARBA00006432"/>
    </source>
</evidence>
<comment type="caution">
    <text evidence="8">The sequence shown here is derived from an EMBL/GenBank/DDBJ whole genome shotgun (WGS) entry which is preliminary data.</text>
</comment>
<dbReference type="Gene3D" id="3.40.50.12780">
    <property type="entry name" value="N-terminal domain of ligase-like"/>
    <property type="match status" value="1"/>
</dbReference>
<dbReference type="Proteomes" id="UP000249016">
    <property type="component" value="Unassembled WGS sequence"/>
</dbReference>
<dbReference type="GO" id="GO:0030729">
    <property type="term" value="F:acetoacetate-CoA ligase activity"/>
    <property type="evidence" value="ECO:0007669"/>
    <property type="project" value="UniProtKB-EC"/>
</dbReference>
<feature type="domain" description="Acetyl-coenzyme A synthetase N-terminal" evidence="7">
    <location>
        <begin position="40"/>
        <end position="98"/>
    </location>
</feature>
<evidence type="ECO:0000256" key="2">
    <source>
        <dbReference type="ARBA" id="ARBA00022598"/>
    </source>
</evidence>
<evidence type="ECO:0000313" key="9">
    <source>
        <dbReference type="Proteomes" id="UP000249016"/>
    </source>
</evidence>
<proteinExistence type="inferred from homology"/>
<evidence type="ECO:0000256" key="4">
    <source>
        <dbReference type="ARBA" id="ARBA00022840"/>
    </source>
</evidence>
<evidence type="ECO:0000256" key="3">
    <source>
        <dbReference type="ARBA" id="ARBA00022741"/>
    </source>
</evidence>
<dbReference type="Pfam" id="PF00501">
    <property type="entry name" value="AMP-binding"/>
    <property type="match status" value="1"/>
</dbReference>
<name>A0A327NWG6_9BACT</name>